<accession>A0ABP9J4X5</accession>
<dbReference type="RefSeq" id="WP_345505954.1">
    <property type="nucleotide sequence ID" value="NZ_BAABIW010000006.1"/>
</dbReference>
<evidence type="ECO:0000313" key="3">
    <source>
        <dbReference type="Proteomes" id="UP001500427"/>
    </source>
</evidence>
<evidence type="ECO:0000313" key="2">
    <source>
        <dbReference type="EMBL" id="GAA5018935.1"/>
    </source>
</evidence>
<evidence type="ECO:0000256" key="1">
    <source>
        <dbReference type="SAM" id="MobiDB-lite"/>
    </source>
</evidence>
<protein>
    <submittedName>
        <fullName evidence="2">Uncharacterized protein</fullName>
    </submittedName>
</protein>
<reference evidence="3" key="1">
    <citation type="journal article" date="2019" name="Int. J. Syst. Evol. Microbiol.">
        <title>The Global Catalogue of Microorganisms (GCM) 10K type strain sequencing project: providing services to taxonomists for standard genome sequencing and annotation.</title>
        <authorList>
            <consortium name="The Broad Institute Genomics Platform"/>
            <consortium name="The Broad Institute Genome Sequencing Center for Infectious Disease"/>
            <person name="Wu L."/>
            <person name="Ma J."/>
        </authorList>
    </citation>
    <scope>NUCLEOTIDE SEQUENCE [LARGE SCALE GENOMIC DNA]</scope>
    <source>
        <strain evidence="3">JCM 17687</strain>
    </source>
</reference>
<proteinExistence type="predicted"/>
<feature type="region of interest" description="Disordered" evidence="1">
    <location>
        <begin position="66"/>
        <end position="94"/>
    </location>
</feature>
<keyword evidence="3" id="KW-1185">Reference proteome</keyword>
<dbReference type="Proteomes" id="UP001500427">
    <property type="component" value="Unassembled WGS sequence"/>
</dbReference>
<sequence length="94" mass="10367">MTDPSLASPVGPRLDQLMTTVRAAQLEVDGLRAGRVDPMLLDGAREVLLDALESYAAELVRRRLPTPPGLRDALRLQQGIRSSNRGADGRRHRR</sequence>
<gene>
    <name evidence="2" type="ORF">GCM10023258_06070</name>
</gene>
<organism evidence="2 3">
    <name type="scientific">Terrabacter aeriphilus</name>
    <dbReference type="NCBI Taxonomy" id="515662"/>
    <lineage>
        <taxon>Bacteria</taxon>
        <taxon>Bacillati</taxon>
        <taxon>Actinomycetota</taxon>
        <taxon>Actinomycetes</taxon>
        <taxon>Micrococcales</taxon>
        <taxon>Intrasporangiaceae</taxon>
        <taxon>Terrabacter</taxon>
    </lineage>
</organism>
<comment type="caution">
    <text evidence="2">The sequence shown here is derived from an EMBL/GenBank/DDBJ whole genome shotgun (WGS) entry which is preliminary data.</text>
</comment>
<dbReference type="EMBL" id="BAABIW010000006">
    <property type="protein sequence ID" value="GAA5018935.1"/>
    <property type="molecule type" value="Genomic_DNA"/>
</dbReference>
<name>A0ABP9J4X5_9MICO</name>